<dbReference type="AlphaFoldDB" id="A0A1S7LNG8"/>
<organism evidence="3">
    <name type="scientific">Magnetococcus massalia (strain MO-1)</name>
    <dbReference type="NCBI Taxonomy" id="451514"/>
    <lineage>
        <taxon>Bacteria</taxon>
        <taxon>Pseudomonadati</taxon>
        <taxon>Pseudomonadota</taxon>
        <taxon>Magnetococcia</taxon>
        <taxon>Magnetococcales</taxon>
        <taxon>Magnetococcaceae</taxon>
        <taxon>Magnetococcus</taxon>
    </lineage>
</organism>
<accession>A0A1S7LNG8</accession>
<dbReference type="InterPro" id="IPR014729">
    <property type="entry name" value="Rossmann-like_a/b/a_fold"/>
</dbReference>
<dbReference type="PANTHER" id="PTHR30336:SF4">
    <property type="entry name" value="ENVELOPE BIOGENESIS FACTOR ELYC"/>
    <property type="match status" value="1"/>
</dbReference>
<dbReference type="InterPro" id="IPR003848">
    <property type="entry name" value="DUF218"/>
</dbReference>
<feature type="domain" description="DUF218" evidence="2">
    <location>
        <begin position="83"/>
        <end position="244"/>
    </location>
</feature>
<keyword evidence="1" id="KW-1133">Transmembrane helix</keyword>
<dbReference type="GO" id="GO:0000270">
    <property type="term" value="P:peptidoglycan metabolic process"/>
    <property type="evidence" value="ECO:0007669"/>
    <property type="project" value="TreeGrafter"/>
</dbReference>
<sequence length="253" mass="28111">MTAPLFNHLLQVLVLPPGNLLIPLAFALWAIGRHPRWAKGAIWLTIGLLYIQSIPWSNHMLVSYLETLYPALSRSQIAASPAQAIVILGHGRYPQAPEYGGKDTTAAGALVRMRYGATLQRQTKLPIMVTGGAVFSGRSSEASLMAEVLERELHVPVKWQESSSRNTWENAKNAVETFKKEGIDHIFVVTHAKHMRRAIWSFEQQGIQVTAAPTMFKTIMPPFPLAYLPGAIGEIRTALHEYLGLIYYRLVSG</sequence>
<proteinExistence type="predicted"/>
<dbReference type="GO" id="GO:0005886">
    <property type="term" value="C:plasma membrane"/>
    <property type="evidence" value="ECO:0007669"/>
    <property type="project" value="TreeGrafter"/>
</dbReference>
<evidence type="ECO:0000256" key="1">
    <source>
        <dbReference type="SAM" id="Phobius"/>
    </source>
</evidence>
<dbReference type="PANTHER" id="PTHR30336">
    <property type="entry name" value="INNER MEMBRANE PROTEIN, PROBABLE PERMEASE"/>
    <property type="match status" value="1"/>
</dbReference>
<gene>
    <name evidence="3" type="ORF">MAGMO_3155</name>
</gene>
<evidence type="ECO:0000259" key="2">
    <source>
        <dbReference type="Pfam" id="PF02698"/>
    </source>
</evidence>
<dbReference type="EMBL" id="LO017727">
    <property type="protein sequence ID" value="CRH07296.1"/>
    <property type="molecule type" value="Genomic_DNA"/>
</dbReference>
<keyword evidence="1" id="KW-0812">Transmembrane</keyword>
<name>A0A1S7LNG8_MAGMO</name>
<dbReference type="GO" id="GO:0043164">
    <property type="term" value="P:Gram-negative-bacterium-type cell wall biogenesis"/>
    <property type="evidence" value="ECO:0007669"/>
    <property type="project" value="TreeGrafter"/>
</dbReference>
<dbReference type="CDD" id="cd06259">
    <property type="entry name" value="YdcF-like"/>
    <property type="match status" value="1"/>
</dbReference>
<dbReference type="Gene3D" id="3.40.50.620">
    <property type="entry name" value="HUPs"/>
    <property type="match status" value="1"/>
</dbReference>
<reference evidence="3" key="1">
    <citation type="submission" date="2015-04" db="EMBL/GenBank/DDBJ databases">
        <authorList>
            <person name="Syromyatnikov M.Y."/>
            <person name="Popov V.N."/>
        </authorList>
    </citation>
    <scope>NUCLEOTIDE SEQUENCE</scope>
    <source>
        <strain evidence="3">MO-1</strain>
    </source>
</reference>
<dbReference type="InterPro" id="IPR051599">
    <property type="entry name" value="Cell_Envelope_Assoc"/>
</dbReference>
<dbReference type="Pfam" id="PF02698">
    <property type="entry name" value="DUF218"/>
    <property type="match status" value="1"/>
</dbReference>
<protein>
    <recommendedName>
        <fullName evidence="2">DUF218 domain-containing protein</fullName>
    </recommendedName>
</protein>
<feature type="transmembrane region" description="Helical" evidence="1">
    <location>
        <begin position="12"/>
        <end position="31"/>
    </location>
</feature>
<feature type="transmembrane region" description="Helical" evidence="1">
    <location>
        <begin position="37"/>
        <end position="56"/>
    </location>
</feature>
<keyword evidence="1" id="KW-0472">Membrane</keyword>
<evidence type="ECO:0000313" key="3">
    <source>
        <dbReference type="EMBL" id="CRH07296.1"/>
    </source>
</evidence>